<reference evidence="2 3" key="1">
    <citation type="submission" date="2021-06" db="EMBL/GenBank/DDBJ databases">
        <title>Genome-based taxonomic framework of Microbacterium strains isolated from marine environment, the description of four new species and reclassification of four preexisting species.</title>
        <authorList>
            <person name="Lee S.D."/>
            <person name="Kim S.-M."/>
            <person name="Byeon Y.-S."/>
            <person name="Yang H.L."/>
            <person name="Kim I.S."/>
        </authorList>
    </citation>
    <scope>NUCLEOTIDE SEQUENCE [LARGE SCALE GENOMIC DNA]</scope>
    <source>
        <strain evidence="2 3">SSW1-49</strain>
    </source>
</reference>
<protein>
    <submittedName>
        <fullName evidence="2">Uncharacterized protein</fullName>
    </submittedName>
</protein>
<keyword evidence="3" id="KW-1185">Reference proteome</keyword>
<name>A0ABT0FAJ2_9MICO</name>
<dbReference type="Proteomes" id="UP001300096">
    <property type="component" value="Unassembled WGS sequence"/>
</dbReference>
<comment type="caution">
    <text evidence="2">The sequence shown here is derived from an EMBL/GenBank/DDBJ whole genome shotgun (WGS) entry which is preliminary data.</text>
</comment>
<dbReference type="EMBL" id="JAHWXN010000001">
    <property type="protein sequence ID" value="MCK2035082.1"/>
    <property type="molecule type" value="Genomic_DNA"/>
</dbReference>
<evidence type="ECO:0000313" key="2">
    <source>
        <dbReference type="EMBL" id="MCK2035082.1"/>
    </source>
</evidence>
<feature type="region of interest" description="Disordered" evidence="1">
    <location>
        <begin position="1"/>
        <end position="20"/>
    </location>
</feature>
<dbReference type="RefSeq" id="WP_247628520.1">
    <property type="nucleotide sequence ID" value="NZ_JAHWXN010000001.1"/>
</dbReference>
<sequence>MGSDIAMGSATPARASEESAVHPDVQYAIDAVPGGTVIDAHTVVWPELGLELSVPSPDSRAVGSCATGSYCAYAGANRSGTKLSWATCTTVSTAALSTVGSIANARSSGTVQARKGASTVLGTAGPGATVNLPGGTTNLRCLL</sequence>
<evidence type="ECO:0000313" key="3">
    <source>
        <dbReference type="Proteomes" id="UP001300096"/>
    </source>
</evidence>
<accession>A0ABT0FAJ2</accession>
<proteinExistence type="predicted"/>
<organism evidence="2 3">
    <name type="scientific">Microbacterium croceum</name>
    <dbReference type="NCBI Taxonomy" id="2851645"/>
    <lineage>
        <taxon>Bacteria</taxon>
        <taxon>Bacillati</taxon>
        <taxon>Actinomycetota</taxon>
        <taxon>Actinomycetes</taxon>
        <taxon>Micrococcales</taxon>
        <taxon>Microbacteriaceae</taxon>
        <taxon>Microbacterium</taxon>
    </lineage>
</organism>
<evidence type="ECO:0000256" key="1">
    <source>
        <dbReference type="SAM" id="MobiDB-lite"/>
    </source>
</evidence>
<gene>
    <name evidence="2" type="ORF">KZC51_02940</name>
</gene>